<gene>
    <name evidence="2" type="ORF">OAUR00152_LOCUS15375</name>
</gene>
<protein>
    <submittedName>
        <fullName evidence="2">Uncharacterized protein</fullName>
    </submittedName>
</protein>
<keyword evidence="1" id="KW-0732">Signal</keyword>
<reference evidence="2" key="1">
    <citation type="submission" date="2021-01" db="EMBL/GenBank/DDBJ databases">
        <authorList>
            <person name="Corre E."/>
            <person name="Pelletier E."/>
            <person name="Niang G."/>
            <person name="Scheremetjew M."/>
            <person name="Finn R."/>
            <person name="Kale V."/>
            <person name="Holt S."/>
            <person name="Cochrane G."/>
            <person name="Meng A."/>
            <person name="Brown T."/>
            <person name="Cohen L."/>
        </authorList>
    </citation>
    <scope>NUCLEOTIDE SEQUENCE</scope>
    <source>
        <strain evidence="2">Isolate 1302-5</strain>
    </source>
</reference>
<accession>A0A7S4MSX1</accession>
<name>A0A7S4MSX1_9STRA</name>
<sequence>MAPTSLPSRAAAIATIALVASTAFAPSHPACAAAYSPPQRTPLNAATGVGSSSIGSSSISSSTSSISSTSTSSRRAFLSKTTASVPAVVGAAVALNPRAASAAAATKESLLSDLKASKEKLAPIPELLKSEQWDSVRTLLKTPPVNQLWNLGESQNTLMKLAKETDEFELIELKDELAISLQMCDQYTYDNAFVYFQPGNGKVKLKEPTDMAIKAMKQIQEAIDIVG</sequence>
<evidence type="ECO:0000313" key="2">
    <source>
        <dbReference type="EMBL" id="CAE2239810.1"/>
    </source>
</evidence>
<dbReference type="AlphaFoldDB" id="A0A7S4MSX1"/>
<proteinExistence type="predicted"/>
<evidence type="ECO:0000256" key="1">
    <source>
        <dbReference type="SAM" id="SignalP"/>
    </source>
</evidence>
<feature type="chain" id="PRO_5030707144" evidence="1">
    <location>
        <begin position="33"/>
        <end position="227"/>
    </location>
</feature>
<feature type="signal peptide" evidence="1">
    <location>
        <begin position="1"/>
        <end position="32"/>
    </location>
</feature>
<dbReference type="EMBL" id="HBKQ01022635">
    <property type="protein sequence ID" value="CAE2239810.1"/>
    <property type="molecule type" value="Transcribed_RNA"/>
</dbReference>
<organism evidence="2">
    <name type="scientific">Odontella aurita</name>
    <dbReference type="NCBI Taxonomy" id="265563"/>
    <lineage>
        <taxon>Eukaryota</taxon>
        <taxon>Sar</taxon>
        <taxon>Stramenopiles</taxon>
        <taxon>Ochrophyta</taxon>
        <taxon>Bacillariophyta</taxon>
        <taxon>Mediophyceae</taxon>
        <taxon>Biddulphiophycidae</taxon>
        <taxon>Eupodiscales</taxon>
        <taxon>Odontellaceae</taxon>
        <taxon>Odontella</taxon>
    </lineage>
</organism>